<gene>
    <name evidence="1" type="ORF">H3H32_16570</name>
</gene>
<organism evidence="1 2">
    <name type="scientific">Spirosoma foliorum</name>
    <dbReference type="NCBI Taxonomy" id="2710596"/>
    <lineage>
        <taxon>Bacteria</taxon>
        <taxon>Pseudomonadati</taxon>
        <taxon>Bacteroidota</taxon>
        <taxon>Cytophagia</taxon>
        <taxon>Cytophagales</taxon>
        <taxon>Cytophagaceae</taxon>
        <taxon>Spirosoma</taxon>
    </lineage>
</organism>
<name>A0A7G5H5J1_9BACT</name>
<dbReference type="Gene3D" id="3.30.420.240">
    <property type="match status" value="1"/>
</dbReference>
<dbReference type="Pfam" id="PF03237">
    <property type="entry name" value="Terminase_6N"/>
    <property type="match status" value="1"/>
</dbReference>
<dbReference type="Gene3D" id="3.40.50.300">
    <property type="entry name" value="P-loop containing nucleotide triphosphate hydrolases"/>
    <property type="match status" value="1"/>
</dbReference>
<proteinExistence type="predicted"/>
<protein>
    <submittedName>
        <fullName evidence="1">Uncharacterized protein</fullName>
    </submittedName>
</protein>
<evidence type="ECO:0000313" key="2">
    <source>
        <dbReference type="Proteomes" id="UP000515369"/>
    </source>
</evidence>
<dbReference type="AlphaFoldDB" id="A0A7G5H5J1"/>
<dbReference type="Proteomes" id="UP000515369">
    <property type="component" value="Chromosome"/>
</dbReference>
<dbReference type="InterPro" id="IPR027417">
    <property type="entry name" value="P-loop_NTPase"/>
</dbReference>
<reference evidence="1 2" key="1">
    <citation type="submission" date="2020-07" db="EMBL/GenBank/DDBJ databases">
        <title>Spirosoma foliorum sp. nov., isolated from the leaves on the Nejang mountain Korea, Republic of.</title>
        <authorList>
            <person name="Ho H."/>
            <person name="Lee Y.-J."/>
            <person name="Nurcahyanto D.-A."/>
            <person name="Kim S.-G."/>
        </authorList>
    </citation>
    <scope>NUCLEOTIDE SEQUENCE [LARGE SCALE GENOMIC DNA]</scope>
    <source>
        <strain evidence="1 2">PL0136</strain>
    </source>
</reference>
<evidence type="ECO:0000313" key="1">
    <source>
        <dbReference type="EMBL" id="QMW06383.1"/>
    </source>
</evidence>
<sequence length="547" mass="61737">MSNYQVAPSDGRKVIQPQPGFQYQFMASRADITIAGAAAGVGKTYAMLIDPLRYCAKLPDFESVFFRRTYPEITNPGAILPTSNTIYPLCGGRLSDMDWTFYNGSKVVFRHLQHEKDIHAWQGSQIPAIYFDELTHFTRTQFFYMLSRNRNPHANGLRSFMKATCNPDPDSFVAELIEWWIDQVENLADSSPNPNYGYPIQERIGVLRYLAVDKDEMIWGDTAEEVIEKAPHLFEGENAGVRPKSITFIPGKIYDNKILLQNDPGYLAALMSLPEAEQNKLLKGNWKVRFDGAALYNPASVSSIFGNYLISPLGSAPPARYITADIAKFGRDWTVIYAWIGWEIVGCVVLKVNDSVEAVAAIEFLRSKFGIQEHNVLVDQNGVGGDVLGLKPRYVGFLNNGKPLDDPQIREKENYENLKTQVYYRNANRINGGAMRVSLNADNTWIYESVETGMFVSGVATYNHNRHNTTKTKLKGKVVDIRDLIVADLRAIRKIAVDPTKRLRINNKDEQKILLGGRSPDFGDAIAMREFFELNRKRPDFKGADYS</sequence>
<accession>A0A7G5H5J1</accession>
<dbReference type="EMBL" id="CP059732">
    <property type="protein sequence ID" value="QMW06383.1"/>
    <property type="molecule type" value="Genomic_DNA"/>
</dbReference>
<dbReference type="RefSeq" id="WP_182463752.1">
    <property type="nucleotide sequence ID" value="NZ_CP059732.1"/>
</dbReference>
<keyword evidence="2" id="KW-1185">Reference proteome</keyword>
<dbReference type="KEGG" id="sfol:H3H32_16570"/>